<dbReference type="EMBL" id="JBHTCG010000026">
    <property type="protein sequence ID" value="MFC7386424.1"/>
    <property type="molecule type" value="Genomic_DNA"/>
</dbReference>
<reference evidence="2" key="1">
    <citation type="journal article" date="2019" name="Int. J. Syst. Evol. Microbiol.">
        <title>The Global Catalogue of Microorganisms (GCM) 10K type strain sequencing project: providing services to taxonomists for standard genome sequencing and annotation.</title>
        <authorList>
            <consortium name="The Broad Institute Genomics Platform"/>
            <consortium name="The Broad Institute Genome Sequencing Center for Infectious Disease"/>
            <person name="Wu L."/>
            <person name="Ma J."/>
        </authorList>
    </citation>
    <scope>NUCLEOTIDE SEQUENCE [LARGE SCALE GENOMIC DNA]</scope>
    <source>
        <strain evidence="2">CECT 7649</strain>
    </source>
</reference>
<comment type="caution">
    <text evidence="1">The sequence shown here is derived from an EMBL/GenBank/DDBJ whole genome shotgun (WGS) entry which is preliminary data.</text>
</comment>
<name>A0ABW2PAL4_9ACTN</name>
<keyword evidence="2" id="KW-1185">Reference proteome</keyword>
<gene>
    <name evidence="1" type="ORF">ACFQSB_29745</name>
</gene>
<evidence type="ECO:0000313" key="2">
    <source>
        <dbReference type="Proteomes" id="UP001596496"/>
    </source>
</evidence>
<proteinExistence type="predicted"/>
<sequence length="169" mass="18072">MLTQEIGTSTATVMVETLALRADSSGGWSYRRLVTTPLPGENPDQAARRAAGVSAEQLSVTVHSTSWRYEPSGEVVLTYAVCPDPWTHLPAVRLPYMRVARGGAPATPTPDDMTVANVVAHGIRHLAYLKVTDPVVRATLEVVPEIAAALDRLCPISSLGVTVPQSIFL</sequence>
<protein>
    <submittedName>
        <fullName evidence="1">Uncharacterized protein</fullName>
    </submittedName>
</protein>
<dbReference type="Proteomes" id="UP001596496">
    <property type="component" value="Unassembled WGS sequence"/>
</dbReference>
<organism evidence="1 2">
    <name type="scientific">Sphaerisporangium rhizosphaerae</name>
    <dbReference type="NCBI Taxonomy" id="2269375"/>
    <lineage>
        <taxon>Bacteria</taxon>
        <taxon>Bacillati</taxon>
        <taxon>Actinomycetota</taxon>
        <taxon>Actinomycetes</taxon>
        <taxon>Streptosporangiales</taxon>
        <taxon>Streptosporangiaceae</taxon>
        <taxon>Sphaerisporangium</taxon>
    </lineage>
</organism>
<evidence type="ECO:0000313" key="1">
    <source>
        <dbReference type="EMBL" id="MFC7386424.1"/>
    </source>
</evidence>
<accession>A0ABW2PAL4</accession>
<dbReference type="RefSeq" id="WP_380830170.1">
    <property type="nucleotide sequence ID" value="NZ_JBHTCG010000026.1"/>
</dbReference>